<evidence type="ECO:0000313" key="5">
    <source>
        <dbReference type="EMBL" id="PWE01347.1"/>
    </source>
</evidence>
<evidence type="ECO:0000256" key="2">
    <source>
        <dbReference type="ARBA" id="ARBA00023098"/>
    </source>
</evidence>
<organism evidence="5 6">
    <name type="scientific">Marinilabilia rubra</name>
    <dbReference type="NCBI Taxonomy" id="2162893"/>
    <lineage>
        <taxon>Bacteria</taxon>
        <taxon>Pseudomonadati</taxon>
        <taxon>Bacteroidota</taxon>
        <taxon>Bacteroidia</taxon>
        <taxon>Marinilabiliales</taxon>
        <taxon>Marinilabiliaceae</taxon>
        <taxon>Marinilabilia</taxon>
    </lineage>
</organism>
<feature type="active site" description="Proton acceptor" evidence="3">
    <location>
        <position position="181"/>
    </location>
</feature>
<dbReference type="SUPFAM" id="SSF52151">
    <property type="entry name" value="FabD/lysophospholipase-like"/>
    <property type="match status" value="1"/>
</dbReference>
<proteinExistence type="inferred from homology"/>
<dbReference type="PANTHER" id="PTHR32176">
    <property type="entry name" value="XYLOSE ISOMERASE"/>
    <property type="match status" value="1"/>
</dbReference>
<dbReference type="Pfam" id="PF01734">
    <property type="entry name" value="Patatin"/>
    <property type="match status" value="1"/>
</dbReference>
<dbReference type="PANTHER" id="PTHR32176:SF92">
    <property type="entry name" value="XYLOSE ISOMERASE"/>
    <property type="match status" value="1"/>
</dbReference>
<dbReference type="RefSeq" id="WP_109262797.1">
    <property type="nucleotide sequence ID" value="NZ_QEWP01000001.1"/>
</dbReference>
<dbReference type="EMBL" id="QEWP01000001">
    <property type="protein sequence ID" value="PWE01347.1"/>
    <property type="molecule type" value="Genomic_DNA"/>
</dbReference>
<evidence type="ECO:0000256" key="3">
    <source>
        <dbReference type="PROSITE-ProRule" id="PRU01161"/>
    </source>
</evidence>
<feature type="short sequence motif" description="GXGXXG" evidence="3">
    <location>
        <begin position="9"/>
        <end position="14"/>
    </location>
</feature>
<comment type="caution">
    <text evidence="5">The sequence shown here is derived from an EMBL/GenBank/DDBJ whole genome shotgun (WGS) entry which is preliminary data.</text>
</comment>
<keyword evidence="6" id="KW-1185">Reference proteome</keyword>
<comment type="similarity">
    <text evidence="1">Belongs to the patatin family.</text>
</comment>
<sequence>MRKILSIDGGGIRGLIPALVLAEIEKKTEKPVSEIFDLVAGTSTGGILALGLTKDDGNNKPEYMAKTLSEVYEKRGKDIFSRSLWKGISSVGGITDELYSEKGLEKVLDDYFSDEPLGACLTNTLITTYDIQNREPLFLKSWKDEHRAVLMKHAARATSAAPTYFEPALVPIGSATRALVDGGIFINSPSVSAYVEAKKIFPDESEFLLLSLGTGELVRPIGYAEAKDWGKAGWMLPLLSCMFDGVSDAANYQMKVLLGSNYYRLQTTLSLGSDDMDDATEGNLENLRSEARKLIRTHRSEIDEICKVL</sequence>
<evidence type="ECO:0000256" key="1">
    <source>
        <dbReference type="ARBA" id="ARBA00010240"/>
    </source>
</evidence>
<feature type="short sequence motif" description="DGA/G" evidence="3">
    <location>
        <begin position="181"/>
        <end position="183"/>
    </location>
</feature>
<dbReference type="GO" id="GO:0016042">
    <property type="term" value="P:lipid catabolic process"/>
    <property type="evidence" value="ECO:0007669"/>
    <property type="project" value="UniProtKB-UniRule"/>
</dbReference>
<evidence type="ECO:0000313" key="6">
    <source>
        <dbReference type="Proteomes" id="UP000244956"/>
    </source>
</evidence>
<keyword evidence="2 3" id="KW-0443">Lipid metabolism</keyword>
<dbReference type="GO" id="GO:0047372">
    <property type="term" value="F:monoacylglycerol lipase activity"/>
    <property type="evidence" value="ECO:0007669"/>
    <property type="project" value="TreeGrafter"/>
</dbReference>
<dbReference type="OrthoDB" id="9807112at2"/>
<keyword evidence="3" id="KW-0378">Hydrolase</keyword>
<feature type="short sequence motif" description="GXSXG" evidence="3">
    <location>
        <begin position="41"/>
        <end position="45"/>
    </location>
</feature>
<dbReference type="AlphaFoldDB" id="A0A2U2BEA3"/>
<accession>A0A2U2BEA3</accession>
<feature type="domain" description="PNPLA" evidence="4">
    <location>
        <begin position="5"/>
        <end position="194"/>
    </location>
</feature>
<evidence type="ECO:0000259" key="4">
    <source>
        <dbReference type="PROSITE" id="PS51635"/>
    </source>
</evidence>
<keyword evidence="3" id="KW-0442">Lipid degradation</keyword>
<dbReference type="GO" id="GO:0004620">
    <property type="term" value="F:phospholipase activity"/>
    <property type="evidence" value="ECO:0007669"/>
    <property type="project" value="TreeGrafter"/>
</dbReference>
<dbReference type="Proteomes" id="UP000244956">
    <property type="component" value="Unassembled WGS sequence"/>
</dbReference>
<name>A0A2U2BEA3_9BACT</name>
<gene>
    <name evidence="5" type="ORF">DDZ16_02355</name>
</gene>
<reference evidence="5 6" key="1">
    <citation type="submission" date="2018-05" db="EMBL/GenBank/DDBJ databases">
        <title>Marinilabilia rubrum sp. nov., isolated from saltern sediment.</title>
        <authorList>
            <person name="Zhang R."/>
        </authorList>
    </citation>
    <scope>NUCLEOTIDE SEQUENCE [LARGE SCALE GENOMIC DNA]</scope>
    <source>
        <strain evidence="5 6">WTE16</strain>
    </source>
</reference>
<feature type="active site" description="Nucleophile" evidence="3">
    <location>
        <position position="43"/>
    </location>
</feature>
<dbReference type="InterPro" id="IPR002641">
    <property type="entry name" value="PNPLA_dom"/>
</dbReference>
<dbReference type="PROSITE" id="PS51635">
    <property type="entry name" value="PNPLA"/>
    <property type="match status" value="1"/>
</dbReference>
<dbReference type="InterPro" id="IPR016035">
    <property type="entry name" value="Acyl_Trfase/lysoPLipase"/>
</dbReference>
<protein>
    <submittedName>
        <fullName evidence="5">Patatin</fullName>
    </submittedName>
</protein>
<dbReference type="Gene3D" id="3.40.1090.10">
    <property type="entry name" value="Cytosolic phospholipase A2 catalytic domain"/>
    <property type="match status" value="1"/>
</dbReference>